<feature type="binding site" evidence="6">
    <location>
        <position position="305"/>
    </location>
    <ligand>
        <name>Zn(2+)</name>
        <dbReference type="ChEBI" id="CHEBI:29105"/>
        <label>1</label>
    </ligand>
</feature>
<evidence type="ECO:0000256" key="1">
    <source>
        <dbReference type="ARBA" id="ARBA00002368"/>
    </source>
</evidence>
<dbReference type="GO" id="GO:0006145">
    <property type="term" value="P:purine nucleobase catabolic process"/>
    <property type="evidence" value="ECO:0007669"/>
    <property type="project" value="TreeGrafter"/>
</dbReference>
<comment type="cofactor">
    <cofactor evidence="6">
        <name>Zn(2+)</name>
        <dbReference type="ChEBI" id="CHEBI:29105"/>
    </cofactor>
    <text evidence="6">Binds 2 Zn(2+) ions per subunit.</text>
</comment>
<dbReference type="SUPFAM" id="SSF51556">
    <property type="entry name" value="Metallo-dependent hydrolases"/>
    <property type="match status" value="1"/>
</dbReference>
<keyword evidence="6" id="KW-0862">Zinc</keyword>
<evidence type="ECO:0000256" key="4">
    <source>
        <dbReference type="ARBA" id="ARBA00022801"/>
    </source>
</evidence>
<dbReference type="GO" id="GO:0008270">
    <property type="term" value="F:zinc ion binding"/>
    <property type="evidence" value="ECO:0007669"/>
    <property type="project" value="UniProtKB-UniRule"/>
</dbReference>
<dbReference type="InterPro" id="IPR002195">
    <property type="entry name" value="Dihydroorotase_CS"/>
</dbReference>
<evidence type="ECO:0000313" key="8">
    <source>
        <dbReference type="EMBL" id="PCR99546.1"/>
    </source>
</evidence>
<dbReference type="CDD" id="cd01317">
    <property type="entry name" value="DHOase_IIa"/>
    <property type="match status" value="1"/>
</dbReference>
<dbReference type="InterPro" id="IPR006680">
    <property type="entry name" value="Amidohydro-rel"/>
</dbReference>
<dbReference type="UniPathway" id="UPA00070">
    <property type="reaction ID" value="UER00117"/>
</dbReference>
<keyword evidence="9" id="KW-1185">Reference proteome</keyword>
<dbReference type="InterPro" id="IPR011059">
    <property type="entry name" value="Metal-dep_hydrolase_composite"/>
</dbReference>
<comment type="function">
    <text evidence="1 6">Catalyzes the reversible cyclization of carbamoyl aspartate to dihydroorotate.</text>
</comment>
<feature type="binding site" evidence="6">
    <location>
        <begin position="62"/>
        <end position="64"/>
    </location>
    <ligand>
        <name>substrate</name>
    </ligand>
</feature>
<feature type="binding site" evidence="6">
    <location>
        <position position="94"/>
    </location>
    <ligand>
        <name>substrate</name>
    </ligand>
</feature>
<comment type="pathway">
    <text evidence="6">Pyrimidine metabolism; UMP biosynthesis via de novo pathway; (S)-dihydroorotate from bicarbonate: step 3/3.</text>
</comment>
<comment type="caution">
    <text evidence="8">The sequence shown here is derived from an EMBL/GenBank/DDBJ whole genome shotgun (WGS) entry which is preliminary data.</text>
</comment>
<feature type="binding site" evidence="6">
    <location>
        <position position="151"/>
    </location>
    <ligand>
        <name>Zn(2+)</name>
        <dbReference type="ChEBI" id="CHEBI:29105"/>
        <label>1</label>
    </ligand>
</feature>
<dbReference type="Gene3D" id="2.30.40.10">
    <property type="entry name" value="Urease, subunit C, domain 1"/>
    <property type="match status" value="1"/>
</dbReference>
<feature type="domain" description="Amidohydrolase-related" evidence="7">
    <location>
        <begin position="51"/>
        <end position="420"/>
    </location>
</feature>
<dbReference type="InterPro" id="IPR004722">
    <property type="entry name" value="DHOase"/>
</dbReference>
<dbReference type="NCBIfam" id="TIGR00857">
    <property type="entry name" value="pyrC_multi"/>
    <property type="match status" value="1"/>
</dbReference>
<dbReference type="Pfam" id="PF01979">
    <property type="entry name" value="Amidohydro_1"/>
    <property type="match status" value="1"/>
</dbReference>
<evidence type="ECO:0000313" key="9">
    <source>
        <dbReference type="Proteomes" id="UP000218181"/>
    </source>
</evidence>
<dbReference type="NCBIfam" id="NF006839">
    <property type="entry name" value="PRK09357.1-4"/>
    <property type="match status" value="1"/>
</dbReference>
<feature type="binding site" evidence="6">
    <location>
        <position position="278"/>
    </location>
    <ligand>
        <name>substrate</name>
    </ligand>
</feature>
<dbReference type="SUPFAM" id="SSF51338">
    <property type="entry name" value="Composite domain of metallo-dependent hydrolases"/>
    <property type="match status" value="1"/>
</dbReference>
<keyword evidence="3 6" id="KW-0479">Metal-binding</keyword>
<evidence type="ECO:0000256" key="6">
    <source>
        <dbReference type="HAMAP-Rule" id="MF_00220"/>
    </source>
</evidence>
<evidence type="ECO:0000259" key="7">
    <source>
        <dbReference type="Pfam" id="PF01979"/>
    </source>
</evidence>
<dbReference type="PROSITE" id="PS00482">
    <property type="entry name" value="DIHYDROOROTASE_1"/>
    <property type="match status" value="1"/>
</dbReference>
<feature type="binding site" evidence="6">
    <location>
        <position position="309"/>
    </location>
    <ligand>
        <name>substrate</name>
    </ligand>
</feature>
<comment type="similarity">
    <text evidence="2 6">Belongs to the metallo-dependent hydrolases superfamily. DHOase family. Class I DHOase subfamily.</text>
</comment>
<dbReference type="InterPro" id="IPR050138">
    <property type="entry name" value="DHOase/Allantoinase_Hydrolase"/>
</dbReference>
<dbReference type="HAMAP" id="MF_00220_B">
    <property type="entry name" value="PyrC_classI_B"/>
    <property type="match status" value="1"/>
</dbReference>
<comment type="caution">
    <text evidence="6">Lacks conserved residue(s) required for the propagation of feature annotation.</text>
</comment>
<gene>
    <name evidence="6" type="primary">pyrC</name>
    <name evidence="8" type="ORF">RT41_GL001922</name>
</gene>
<dbReference type="PROSITE" id="PS00483">
    <property type="entry name" value="DIHYDROOROTASE_2"/>
    <property type="match status" value="1"/>
</dbReference>
<dbReference type="Gene3D" id="3.20.20.140">
    <property type="entry name" value="Metal-dependent hydrolases"/>
    <property type="match status" value="1"/>
</dbReference>
<dbReference type="GO" id="GO:0004151">
    <property type="term" value="F:dihydroorotase activity"/>
    <property type="evidence" value="ECO:0007669"/>
    <property type="project" value="UniProtKB-UniRule"/>
</dbReference>
<evidence type="ECO:0000256" key="3">
    <source>
        <dbReference type="ARBA" id="ARBA00022723"/>
    </source>
</evidence>
<protein>
    <recommendedName>
        <fullName evidence="6">Dihydroorotase</fullName>
        <shortName evidence="6">DHOase</shortName>
        <ecNumber evidence="6">3.5.2.3</ecNumber>
    </recommendedName>
</protein>
<keyword evidence="4 6" id="KW-0378">Hydrolase</keyword>
<dbReference type="RefSeq" id="WP_096818551.1">
    <property type="nucleotide sequence ID" value="NZ_JXJU01000008.1"/>
</dbReference>
<feature type="binding site" evidence="6">
    <location>
        <position position="151"/>
    </location>
    <ligand>
        <name>Zn(2+)</name>
        <dbReference type="ChEBI" id="CHEBI:29105"/>
        <label>2</label>
    </ligand>
</feature>
<dbReference type="PANTHER" id="PTHR43668:SF2">
    <property type="entry name" value="ALLANTOINASE"/>
    <property type="match status" value="1"/>
</dbReference>
<keyword evidence="5 6" id="KW-0665">Pyrimidine biosynthesis</keyword>
<feature type="binding site" evidence="6">
    <location>
        <position position="178"/>
    </location>
    <ligand>
        <name>Zn(2+)</name>
        <dbReference type="ChEBI" id="CHEBI:29105"/>
        <label>2</label>
    </ligand>
</feature>
<dbReference type="InterPro" id="IPR032466">
    <property type="entry name" value="Metal_Hydrolase"/>
</dbReference>
<feature type="binding site" evidence="6">
    <location>
        <position position="60"/>
    </location>
    <ligand>
        <name>Zn(2+)</name>
        <dbReference type="ChEBI" id="CHEBI:29105"/>
        <label>1</label>
    </ligand>
</feature>
<dbReference type="EMBL" id="JXJU01000008">
    <property type="protein sequence ID" value="PCR99546.1"/>
    <property type="molecule type" value="Genomic_DNA"/>
</dbReference>
<comment type="catalytic activity">
    <reaction evidence="6">
        <text>(S)-dihydroorotate + H2O = N-carbamoyl-L-aspartate + H(+)</text>
        <dbReference type="Rhea" id="RHEA:24296"/>
        <dbReference type="ChEBI" id="CHEBI:15377"/>
        <dbReference type="ChEBI" id="CHEBI:15378"/>
        <dbReference type="ChEBI" id="CHEBI:30864"/>
        <dbReference type="ChEBI" id="CHEBI:32814"/>
        <dbReference type="EC" id="3.5.2.3"/>
    </reaction>
</comment>
<dbReference type="GO" id="GO:0044205">
    <property type="term" value="P:'de novo' UMP biosynthetic process"/>
    <property type="evidence" value="ECO:0007669"/>
    <property type="project" value="UniProtKB-UniRule"/>
</dbReference>
<evidence type="ECO:0000256" key="5">
    <source>
        <dbReference type="ARBA" id="ARBA00022975"/>
    </source>
</evidence>
<dbReference type="GO" id="GO:0004038">
    <property type="term" value="F:allantoinase activity"/>
    <property type="evidence" value="ECO:0007669"/>
    <property type="project" value="TreeGrafter"/>
</dbReference>
<feature type="binding site" evidence="6">
    <location>
        <position position="232"/>
    </location>
    <ligand>
        <name>Zn(2+)</name>
        <dbReference type="ChEBI" id="CHEBI:29105"/>
        <label>2</label>
    </ligand>
</feature>
<dbReference type="Proteomes" id="UP000218181">
    <property type="component" value="Unassembled WGS sequence"/>
</dbReference>
<proteinExistence type="inferred from homology"/>
<reference evidence="8 9" key="1">
    <citation type="submission" date="2014-12" db="EMBL/GenBank/DDBJ databases">
        <title>Draft genome sequences of 10 type strains of Lactococcus.</title>
        <authorList>
            <person name="Sun Z."/>
            <person name="Zhong Z."/>
            <person name="Liu W."/>
            <person name="Zhang W."/>
            <person name="Zhang H."/>
        </authorList>
    </citation>
    <scope>NUCLEOTIDE SEQUENCE [LARGE SCALE GENOMIC DNA]</scope>
    <source>
        <strain evidence="8 9">JCM 16395</strain>
    </source>
</reference>
<dbReference type="EC" id="3.5.2.3" evidence="6"/>
<dbReference type="STRING" id="1291764.GCA_001311235_01700"/>
<dbReference type="GO" id="GO:0005737">
    <property type="term" value="C:cytoplasm"/>
    <property type="evidence" value="ECO:0007669"/>
    <property type="project" value="TreeGrafter"/>
</dbReference>
<name>A0A2A5RK58_9LACT</name>
<feature type="binding site" evidence="6">
    <location>
        <position position="62"/>
    </location>
    <ligand>
        <name>Zn(2+)</name>
        <dbReference type="ChEBI" id="CHEBI:29105"/>
        <label>1</label>
    </ligand>
</feature>
<evidence type="ECO:0000256" key="2">
    <source>
        <dbReference type="ARBA" id="ARBA00010286"/>
    </source>
</evidence>
<organism evidence="8 9">
    <name type="scientific">Lactococcus fujiensis JCM 16395</name>
    <dbReference type="NCBI Taxonomy" id="1291764"/>
    <lineage>
        <taxon>Bacteria</taxon>
        <taxon>Bacillati</taxon>
        <taxon>Bacillota</taxon>
        <taxon>Bacilli</taxon>
        <taxon>Lactobacillales</taxon>
        <taxon>Streptococcaceae</taxon>
        <taxon>Lactococcus</taxon>
    </lineage>
</organism>
<dbReference type="PANTHER" id="PTHR43668">
    <property type="entry name" value="ALLANTOINASE"/>
    <property type="match status" value="1"/>
</dbReference>
<accession>A0A2A5RK58</accession>
<feature type="active site" evidence="6">
    <location>
        <position position="305"/>
    </location>
</feature>
<dbReference type="AlphaFoldDB" id="A0A2A5RK58"/>
<dbReference type="OrthoDB" id="9765462at2"/>
<sequence>MKLIKNGRLIDPKSNFDGQADLLIDGEKIVKIAPVIVPRPHDEIIDASGKIVAPGLVDIHVHFREPGQTQKETIHTGALAAAAGGFTSVVMMANTNPVLSSPELVRATMELAAQEKIHIHTLASITNEFDGKTLTDFEALLEAGAIGFSDDGIPIKSSRTLKNALDRAKTLNVMLSIHEEDPDLIDQLGVNGSDEVRKNCGIEGAPDVSEYSMIARDLMIAYHCQSPLHIQHLSTGLSVDLVRFAKTLGAPISAEVTPQHFSLTENALDDAGTNAKVNPPLRKSKDIDKIIAGLLDGTIDVIATDHAPHTVKEKAQSLRKSPSGMIGLETSLQLGLTHLVASKHLTLLELIRKMSTNPARLYNLDAGYLAEKGPADLIIFDAQIDQEVPSVFQSRATNSPFIHQKVKGQVVMTLCKGQIVFKKNK</sequence>